<evidence type="ECO:0000313" key="2">
    <source>
        <dbReference type="EMBL" id="MFC4220559.1"/>
    </source>
</evidence>
<dbReference type="SUPFAM" id="SSF56601">
    <property type="entry name" value="beta-lactamase/transpeptidase-like"/>
    <property type="match status" value="1"/>
</dbReference>
<evidence type="ECO:0000259" key="1">
    <source>
        <dbReference type="Pfam" id="PF00144"/>
    </source>
</evidence>
<dbReference type="Gene3D" id="3.40.710.10">
    <property type="entry name" value="DD-peptidase/beta-lactamase superfamily"/>
    <property type="match status" value="1"/>
</dbReference>
<evidence type="ECO:0000313" key="3">
    <source>
        <dbReference type="Proteomes" id="UP001595841"/>
    </source>
</evidence>
<gene>
    <name evidence="2" type="ORF">ACFOWS_10460</name>
</gene>
<comment type="caution">
    <text evidence="2">The sequence shown here is derived from an EMBL/GenBank/DDBJ whole genome shotgun (WGS) entry which is preliminary data.</text>
</comment>
<dbReference type="Proteomes" id="UP001595841">
    <property type="component" value="Unassembled WGS sequence"/>
</dbReference>
<dbReference type="EC" id="3.-.-.-" evidence="2"/>
<accession>A0ABV8PK29</accession>
<feature type="domain" description="Beta-lactamase-related" evidence="1">
    <location>
        <begin position="65"/>
        <end position="337"/>
    </location>
</feature>
<sequence length="360" mass="41058">MKSILQRSSLLFTLLFLLCFIGTKAQVFPDRVWHWASEAETKAWNNPKAEAFHEYLVDSTKITGLMIIHKGKVVFDYGDLEEISYIASIRKSVLSMLYGQYVEDGTIRLNKTIKELGIDDVEGILPIEQSATIQDIISARSGVYHPEGYGGGMQEYAPKRGSVQPGSYWLYSNWDFNVAGYIFEQETGKNIYDEVERQLANPLHMQDWDRSLQHKQGNTSISKYLAYPMWFSTRDMARLGLLMLNKGKWKDVQIISEAWVDEMLKSRTSHIELNKNVPVFEGTGVNYGYGYMWWLWQDVSDPRFEGAYSGKGAMGQNITVYPAIETVLVFKTKAAYGRVNPSAVRIKVAQKAAEIFTMEN</sequence>
<dbReference type="EMBL" id="JBHSCL010000004">
    <property type="protein sequence ID" value="MFC4220559.1"/>
    <property type="molecule type" value="Genomic_DNA"/>
</dbReference>
<keyword evidence="3" id="KW-1185">Reference proteome</keyword>
<dbReference type="PANTHER" id="PTHR43283:SF7">
    <property type="entry name" value="BETA-LACTAMASE-RELATED DOMAIN-CONTAINING PROTEIN"/>
    <property type="match status" value="1"/>
</dbReference>
<reference evidence="3" key="1">
    <citation type="journal article" date="2019" name="Int. J. Syst. Evol. Microbiol.">
        <title>The Global Catalogue of Microorganisms (GCM) 10K type strain sequencing project: providing services to taxonomists for standard genome sequencing and annotation.</title>
        <authorList>
            <consortium name="The Broad Institute Genomics Platform"/>
            <consortium name="The Broad Institute Genome Sequencing Center for Infectious Disease"/>
            <person name="Wu L."/>
            <person name="Ma J."/>
        </authorList>
    </citation>
    <scope>NUCLEOTIDE SEQUENCE [LARGE SCALE GENOMIC DNA]</scope>
    <source>
        <strain evidence="3">CGMCC 1.15774</strain>
    </source>
</reference>
<proteinExistence type="predicted"/>
<dbReference type="Pfam" id="PF00144">
    <property type="entry name" value="Beta-lactamase"/>
    <property type="match status" value="1"/>
</dbReference>
<dbReference type="GO" id="GO:0016787">
    <property type="term" value="F:hydrolase activity"/>
    <property type="evidence" value="ECO:0007669"/>
    <property type="project" value="UniProtKB-KW"/>
</dbReference>
<dbReference type="InterPro" id="IPR012338">
    <property type="entry name" value="Beta-lactam/transpept-like"/>
</dbReference>
<dbReference type="InterPro" id="IPR050789">
    <property type="entry name" value="Diverse_Enzym_Activities"/>
</dbReference>
<name>A0ABV8PK29_9FLAO</name>
<protein>
    <submittedName>
        <fullName evidence="2">Serine hydrolase domain-containing protein</fullName>
        <ecNumber evidence="2">3.-.-.-</ecNumber>
    </submittedName>
</protein>
<keyword evidence="2" id="KW-0378">Hydrolase</keyword>
<organism evidence="2 3">
    <name type="scientific">Flagellimonas marina</name>
    <dbReference type="NCBI Taxonomy" id="1775168"/>
    <lineage>
        <taxon>Bacteria</taxon>
        <taxon>Pseudomonadati</taxon>
        <taxon>Bacteroidota</taxon>
        <taxon>Flavobacteriia</taxon>
        <taxon>Flavobacteriales</taxon>
        <taxon>Flavobacteriaceae</taxon>
        <taxon>Flagellimonas</taxon>
    </lineage>
</organism>
<dbReference type="RefSeq" id="WP_379764238.1">
    <property type="nucleotide sequence ID" value="NZ_JBHSCL010000004.1"/>
</dbReference>
<dbReference type="PANTHER" id="PTHR43283">
    <property type="entry name" value="BETA-LACTAMASE-RELATED"/>
    <property type="match status" value="1"/>
</dbReference>
<dbReference type="InterPro" id="IPR001466">
    <property type="entry name" value="Beta-lactam-related"/>
</dbReference>